<keyword evidence="1" id="KW-0812">Transmembrane</keyword>
<dbReference type="PANTHER" id="PTHR28474">
    <property type="entry name" value="TRANSMEMBRANE PROTEIN 72"/>
    <property type="match status" value="1"/>
</dbReference>
<name>A0A974HAF3_XENLA</name>
<feature type="transmembrane region" description="Helical" evidence="1">
    <location>
        <begin position="143"/>
        <end position="160"/>
    </location>
</feature>
<protein>
    <recommendedName>
        <fullName evidence="4">Transmembrane protein 72</fullName>
    </recommendedName>
</protein>
<keyword evidence="1" id="KW-1133">Transmembrane helix</keyword>
<feature type="transmembrane region" description="Helical" evidence="1">
    <location>
        <begin position="60"/>
        <end position="83"/>
    </location>
</feature>
<feature type="transmembrane region" description="Helical" evidence="1">
    <location>
        <begin position="95"/>
        <end position="122"/>
    </location>
</feature>
<reference evidence="3" key="1">
    <citation type="journal article" date="2016" name="Nature">
        <title>Genome evolution in the allotetraploid frog Xenopus laevis.</title>
        <authorList>
            <person name="Session A.M."/>
            <person name="Uno Y."/>
            <person name="Kwon T."/>
            <person name="Chapman J.A."/>
            <person name="Toyoda A."/>
            <person name="Takahashi S."/>
            <person name="Fukui A."/>
            <person name="Hikosaka A."/>
            <person name="Suzuki A."/>
            <person name="Kondo M."/>
            <person name="van Heeringen S.J."/>
            <person name="Quigley I."/>
            <person name="Heinz S."/>
            <person name="Ogino H."/>
            <person name="Ochi H."/>
            <person name="Hellsten U."/>
            <person name="Lyons J.B."/>
            <person name="Simakov O."/>
            <person name="Putnam N."/>
            <person name="Stites J."/>
            <person name="Kuroki Y."/>
            <person name="Tanaka T."/>
            <person name="Michiue T."/>
            <person name="Watanabe M."/>
            <person name="Bogdanovic O."/>
            <person name="Lister R."/>
            <person name="Georgiou G."/>
            <person name="Paranjpe S.S."/>
            <person name="van Kruijsbergen I."/>
            <person name="Shu S."/>
            <person name="Carlson J."/>
            <person name="Kinoshita T."/>
            <person name="Ohta Y."/>
            <person name="Mawaribuchi S."/>
            <person name="Jenkins J."/>
            <person name="Grimwood J."/>
            <person name="Schmutz J."/>
            <person name="Mitros T."/>
            <person name="Mozaffari S.V."/>
            <person name="Suzuki Y."/>
            <person name="Haramoto Y."/>
            <person name="Yamamoto T.S."/>
            <person name="Takagi C."/>
            <person name="Heald R."/>
            <person name="Miller K."/>
            <person name="Haudenschild C."/>
            <person name="Kitzman J."/>
            <person name="Nakayama T."/>
            <person name="Izutsu Y."/>
            <person name="Robert J."/>
            <person name="Fortriede J."/>
            <person name="Burns K."/>
            <person name="Lotay V."/>
            <person name="Karimi K."/>
            <person name="Yasuoka Y."/>
            <person name="Dichmann D.S."/>
            <person name="Flajnik M.F."/>
            <person name="Houston D.W."/>
            <person name="Shendure J."/>
            <person name="DuPasquier L."/>
            <person name="Vize P.D."/>
            <person name="Zorn A.M."/>
            <person name="Ito M."/>
            <person name="Marcotte E.M."/>
            <person name="Wallingford J.B."/>
            <person name="Ito Y."/>
            <person name="Asashima M."/>
            <person name="Ueno N."/>
            <person name="Matsuda Y."/>
            <person name="Veenstra G.J."/>
            <person name="Fujiyama A."/>
            <person name="Harland R.M."/>
            <person name="Taira M."/>
            <person name="Rokhsar D.S."/>
        </authorList>
    </citation>
    <scope>NUCLEOTIDE SEQUENCE [LARGE SCALE GENOMIC DNA]</scope>
    <source>
        <strain evidence="3">J</strain>
    </source>
</reference>
<sequence>MYCGEQQRPDVSGQNLLHSLTSLFSKYSNKHDCFDPRFDVFEVYGQQNVLVITMKCSKCWIMLDGICRFLGISTAAVSTGIGIETLQQGQFPSLGYYLLFCSCILFVCEGSFFLHLFLTSCFRCQTEPRLYVCLGKTGRMTGFQKFVGYGLLSVACFLHPVLVWHVTIPGTMLIVTGVAYLLLSKRKKFDKEFIAQAECYSDTSRTAIAMTGAGKTEQTYTFNSSVKAKNDSRLTQMRRILKVKWNHQCPQKTDSDHVHNPTDIVAIKKQVHFEVNIIPVEDGMVEDQESEQEETMSDTLQNTLPVIKGLF</sequence>
<evidence type="ECO:0000313" key="3">
    <source>
        <dbReference type="Proteomes" id="UP000694892"/>
    </source>
</evidence>
<dbReference type="OMA" id="IFHISEA"/>
<gene>
    <name evidence="2" type="ORF">XELAEV_18037197mg</name>
</gene>
<dbReference type="Pfam" id="PF16054">
    <property type="entry name" value="TMEM72"/>
    <property type="match status" value="1"/>
</dbReference>
<proteinExistence type="predicted"/>
<feature type="transmembrane region" description="Helical" evidence="1">
    <location>
        <begin position="166"/>
        <end position="183"/>
    </location>
</feature>
<evidence type="ECO:0000256" key="1">
    <source>
        <dbReference type="SAM" id="Phobius"/>
    </source>
</evidence>
<dbReference type="Proteomes" id="UP000694892">
    <property type="component" value="Chromosome 7S"/>
</dbReference>
<dbReference type="AlphaFoldDB" id="A0A974HAF3"/>
<keyword evidence="1" id="KW-0472">Membrane</keyword>
<evidence type="ECO:0008006" key="4">
    <source>
        <dbReference type="Google" id="ProtNLM"/>
    </source>
</evidence>
<evidence type="ECO:0000313" key="2">
    <source>
        <dbReference type="EMBL" id="OCT70276.1"/>
    </source>
</evidence>
<dbReference type="InterPro" id="IPR032055">
    <property type="entry name" value="TMEM72"/>
</dbReference>
<organism evidence="2 3">
    <name type="scientific">Xenopus laevis</name>
    <name type="common">African clawed frog</name>
    <dbReference type="NCBI Taxonomy" id="8355"/>
    <lineage>
        <taxon>Eukaryota</taxon>
        <taxon>Metazoa</taxon>
        <taxon>Chordata</taxon>
        <taxon>Craniata</taxon>
        <taxon>Vertebrata</taxon>
        <taxon>Euteleostomi</taxon>
        <taxon>Amphibia</taxon>
        <taxon>Batrachia</taxon>
        <taxon>Anura</taxon>
        <taxon>Pipoidea</taxon>
        <taxon>Pipidae</taxon>
        <taxon>Xenopodinae</taxon>
        <taxon>Xenopus</taxon>
        <taxon>Xenopus</taxon>
    </lineage>
</organism>
<dbReference type="PANTHER" id="PTHR28474:SF1">
    <property type="entry name" value="TRANSMEMBRANE PROTEIN 72"/>
    <property type="match status" value="1"/>
</dbReference>
<accession>A0A974HAF3</accession>
<dbReference type="EMBL" id="CM004479">
    <property type="protein sequence ID" value="OCT70276.1"/>
    <property type="molecule type" value="Genomic_DNA"/>
</dbReference>